<sequence length="754" mass="84521">MLGENPLLAPPAYHTAINYTGTQSIHEASGRAIVLGSDIYYSPNCSRAPPLPTKPLPGQTVHYGRDPFQNKVEEFHNPQWWSAKAGYLPFLPTLPNFYCPPFHVLFSDPIGIGPRRNRRLRMDSNHALNWNRLETTLAHIFQSFQSSYSIPPMPPIVSTSLVCQGPFEYPSQFTAAEKRGRGWFSIWMAMVSLGIAVAEISDRDSGSDTPLWYRTLSRYINDHRYVDEHTMSEVRQQLGQFGPAYPRAGVFIDLKSSLVQPTVEFFVRCGIPVWYPWGTAEESLARKNPNHWRRYVPPAHLLQRARSYTIPATVAASSSDPVKPWEHFFAERQRRASGPMPAKKPTLKVFHWERDAIGSWNRVQVVRRMQQETLGTRPVTPGPEMLEPPLPILHVGPVNDTAAAAIHSSAPRVPAVSPRATDYMPEEHSPADILRLFFGFVAPPPSVRLHLGPPSEQQIKDLASGIGFPAALGSFQTFVLTEVGKCAAHFFWSICQTPWVPPPNVLFDLAPGNPQNPQKNPRLKYLCELPGGIYLFDFRGVSTVDWRIAVRDTPSVLFILRLDGSLCDYEIARELLNRGMPFATLLPVPRFAINPAPVVLRRLRLSDYAFGLADYSSYCLEQDELLCNPRVARQALKRGGIIWRLAMDRATFHNVLAGPTSVTVLQHQCLSFGTASSAADTFWVDDVLDPSEADALAGVYYVYTGRGTQTATKSWWPPIDLWDSIRPTQGAFEWDRNPSDKQPMEDSHQSVCSG</sequence>
<dbReference type="OrthoDB" id="3270336at2759"/>
<feature type="region of interest" description="Disordered" evidence="1">
    <location>
        <begin position="734"/>
        <end position="754"/>
    </location>
</feature>
<evidence type="ECO:0000313" key="2">
    <source>
        <dbReference type="EMBL" id="KJA14273.1"/>
    </source>
</evidence>
<feature type="compositionally biased region" description="Basic and acidic residues" evidence="1">
    <location>
        <begin position="734"/>
        <end position="748"/>
    </location>
</feature>
<evidence type="ECO:0000256" key="1">
    <source>
        <dbReference type="SAM" id="MobiDB-lite"/>
    </source>
</evidence>
<dbReference type="AlphaFoldDB" id="A0A0D2LTW5"/>
<organism evidence="2 3">
    <name type="scientific">Hypholoma sublateritium (strain FD-334 SS-4)</name>
    <dbReference type="NCBI Taxonomy" id="945553"/>
    <lineage>
        <taxon>Eukaryota</taxon>
        <taxon>Fungi</taxon>
        <taxon>Dikarya</taxon>
        <taxon>Basidiomycota</taxon>
        <taxon>Agaricomycotina</taxon>
        <taxon>Agaricomycetes</taxon>
        <taxon>Agaricomycetidae</taxon>
        <taxon>Agaricales</taxon>
        <taxon>Agaricineae</taxon>
        <taxon>Strophariaceae</taxon>
        <taxon>Hypholoma</taxon>
    </lineage>
</organism>
<dbReference type="STRING" id="945553.A0A0D2LTW5"/>
<name>A0A0D2LTW5_HYPSF</name>
<accession>A0A0D2LTW5</accession>
<keyword evidence="3" id="KW-1185">Reference proteome</keyword>
<dbReference type="Proteomes" id="UP000054270">
    <property type="component" value="Unassembled WGS sequence"/>
</dbReference>
<gene>
    <name evidence="2" type="ORF">HYPSUDRAFT_208863</name>
</gene>
<proteinExistence type="predicted"/>
<evidence type="ECO:0000313" key="3">
    <source>
        <dbReference type="Proteomes" id="UP000054270"/>
    </source>
</evidence>
<reference evidence="3" key="1">
    <citation type="submission" date="2014-04" db="EMBL/GenBank/DDBJ databases">
        <title>Evolutionary Origins and Diversification of the Mycorrhizal Mutualists.</title>
        <authorList>
            <consortium name="DOE Joint Genome Institute"/>
            <consortium name="Mycorrhizal Genomics Consortium"/>
            <person name="Kohler A."/>
            <person name="Kuo A."/>
            <person name="Nagy L.G."/>
            <person name="Floudas D."/>
            <person name="Copeland A."/>
            <person name="Barry K.W."/>
            <person name="Cichocki N."/>
            <person name="Veneault-Fourrey C."/>
            <person name="LaButti K."/>
            <person name="Lindquist E.A."/>
            <person name="Lipzen A."/>
            <person name="Lundell T."/>
            <person name="Morin E."/>
            <person name="Murat C."/>
            <person name="Riley R."/>
            <person name="Ohm R."/>
            <person name="Sun H."/>
            <person name="Tunlid A."/>
            <person name="Henrissat B."/>
            <person name="Grigoriev I.V."/>
            <person name="Hibbett D.S."/>
            <person name="Martin F."/>
        </authorList>
    </citation>
    <scope>NUCLEOTIDE SEQUENCE [LARGE SCALE GENOMIC DNA]</scope>
    <source>
        <strain evidence="3">FD-334 SS-4</strain>
    </source>
</reference>
<dbReference type="EMBL" id="KN817687">
    <property type="protein sequence ID" value="KJA14273.1"/>
    <property type="molecule type" value="Genomic_DNA"/>
</dbReference>
<protein>
    <submittedName>
        <fullName evidence="2">Uncharacterized protein</fullName>
    </submittedName>
</protein>